<proteinExistence type="predicted"/>
<feature type="compositionally biased region" description="Polar residues" evidence="1">
    <location>
        <begin position="8"/>
        <end position="17"/>
    </location>
</feature>
<name>A0A0D2FXX4_9EURO</name>
<keyword evidence="3" id="KW-1185">Reference proteome</keyword>
<sequence>MSRRAGMSLNTSGTVESAPSRAFPNPMRIASILNGPEEGDELERPDFNPEDDVIMLREIINLEGDTDESGCETNSTSSSSSGQQQRRIRQPRPPCKQYNPEQAYFIWYNRTDLGQGWDEVEHRFEIQFGETRKKGGLQCKFYRVLGIHGVEKVREQTKTGHKRRGDRVGKFGVVQRTAKRFSWM</sequence>
<dbReference type="EMBL" id="KN846956">
    <property type="protein sequence ID" value="KIW73353.1"/>
    <property type="molecule type" value="Genomic_DNA"/>
</dbReference>
<accession>A0A0D2FXX4</accession>
<organism evidence="2 3">
    <name type="scientific">Phialophora macrospora</name>
    <dbReference type="NCBI Taxonomy" id="1851006"/>
    <lineage>
        <taxon>Eukaryota</taxon>
        <taxon>Fungi</taxon>
        <taxon>Dikarya</taxon>
        <taxon>Ascomycota</taxon>
        <taxon>Pezizomycotina</taxon>
        <taxon>Eurotiomycetes</taxon>
        <taxon>Chaetothyriomycetidae</taxon>
        <taxon>Chaetothyriales</taxon>
        <taxon>Herpotrichiellaceae</taxon>
        <taxon>Phialophora</taxon>
    </lineage>
</organism>
<feature type="compositionally biased region" description="Low complexity" evidence="1">
    <location>
        <begin position="75"/>
        <end position="85"/>
    </location>
</feature>
<evidence type="ECO:0000313" key="3">
    <source>
        <dbReference type="Proteomes" id="UP000054266"/>
    </source>
</evidence>
<evidence type="ECO:0000313" key="2">
    <source>
        <dbReference type="EMBL" id="KIW73353.1"/>
    </source>
</evidence>
<feature type="region of interest" description="Disordered" evidence="1">
    <location>
        <begin position="1"/>
        <end position="48"/>
    </location>
</feature>
<reference evidence="2 3" key="1">
    <citation type="submission" date="2015-01" db="EMBL/GenBank/DDBJ databases">
        <title>The Genome Sequence of Capronia semiimmersa CBS27337.</title>
        <authorList>
            <consortium name="The Broad Institute Genomics Platform"/>
            <person name="Cuomo C."/>
            <person name="de Hoog S."/>
            <person name="Gorbushina A."/>
            <person name="Stielow B."/>
            <person name="Teixiera M."/>
            <person name="Abouelleil A."/>
            <person name="Chapman S.B."/>
            <person name="Priest M."/>
            <person name="Young S.K."/>
            <person name="Wortman J."/>
            <person name="Nusbaum C."/>
            <person name="Birren B."/>
        </authorList>
    </citation>
    <scope>NUCLEOTIDE SEQUENCE [LARGE SCALE GENOMIC DNA]</scope>
    <source>
        <strain evidence="2 3">CBS 27337</strain>
    </source>
</reference>
<dbReference type="Proteomes" id="UP000054266">
    <property type="component" value="Unassembled WGS sequence"/>
</dbReference>
<dbReference type="AlphaFoldDB" id="A0A0D2FXX4"/>
<feature type="region of interest" description="Disordered" evidence="1">
    <location>
        <begin position="64"/>
        <end position="97"/>
    </location>
</feature>
<gene>
    <name evidence="2" type="ORF">PV04_01482</name>
</gene>
<dbReference type="HOGENOM" id="CLU_118720_0_0_1"/>
<evidence type="ECO:0000256" key="1">
    <source>
        <dbReference type="SAM" id="MobiDB-lite"/>
    </source>
</evidence>
<protein>
    <submittedName>
        <fullName evidence="2">Uncharacterized protein</fullName>
    </submittedName>
</protein>